<dbReference type="InterPro" id="IPR000073">
    <property type="entry name" value="AB_hydrolase_1"/>
</dbReference>
<keyword evidence="1" id="KW-0472">Membrane</keyword>
<dbReference type="InterPro" id="IPR009339">
    <property type="entry name" value="DUF998"/>
</dbReference>
<evidence type="ECO:0000313" key="3">
    <source>
        <dbReference type="EMBL" id="GGO73183.1"/>
    </source>
</evidence>
<keyword evidence="1" id="KW-0812">Transmembrane</keyword>
<dbReference type="InterPro" id="IPR029058">
    <property type="entry name" value="AB_hydrolase_fold"/>
</dbReference>
<organism evidence="3 4">
    <name type="scientific">Nonomuraea cavernae</name>
    <dbReference type="NCBI Taxonomy" id="2045107"/>
    <lineage>
        <taxon>Bacteria</taxon>
        <taxon>Bacillati</taxon>
        <taxon>Actinomycetota</taxon>
        <taxon>Actinomycetes</taxon>
        <taxon>Streptosporangiales</taxon>
        <taxon>Streptosporangiaceae</taxon>
        <taxon>Nonomuraea</taxon>
    </lineage>
</organism>
<feature type="transmembrane region" description="Helical" evidence="1">
    <location>
        <begin position="115"/>
        <end position="137"/>
    </location>
</feature>
<dbReference type="Proteomes" id="UP000646523">
    <property type="component" value="Unassembled WGS sequence"/>
</dbReference>
<feature type="transmembrane region" description="Helical" evidence="1">
    <location>
        <begin position="74"/>
        <end position="95"/>
    </location>
</feature>
<dbReference type="GO" id="GO:0016020">
    <property type="term" value="C:membrane"/>
    <property type="evidence" value="ECO:0007669"/>
    <property type="project" value="TreeGrafter"/>
</dbReference>
<protein>
    <recommendedName>
        <fullName evidence="2">AB hydrolase-1 domain-containing protein</fullName>
    </recommendedName>
</protein>
<reference evidence="3" key="1">
    <citation type="journal article" date="2014" name="Int. J. Syst. Evol. Microbiol.">
        <title>Complete genome sequence of Corynebacterium casei LMG S-19264T (=DSM 44701T), isolated from a smear-ripened cheese.</title>
        <authorList>
            <consortium name="US DOE Joint Genome Institute (JGI-PGF)"/>
            <person name="Walter F."/>
            <person name="Albersmeier A."/>
            <person name="Kalinowski J."/>
            <person name="Ruckert C."/>
        </authorList>
    </citation>
    <scope>NUCLEOTIDE SEQUENCE</scope>
    <source>
        <strain evidence="3">CGMCC 4.7368</strain>
    </source>
</reference>
<dbReference type="Gene3D" id="3.40.50.1820">
    <property type="entry name" value="alpha/beta hydrolase"/>
    <property type="match status" value="1"/>
</dbReference>
<keyword evidence="4" id="KW-1185">Reference proteome</keyword>
<feature type="transmembrane region" description="Helical" evidence="1">
    <location>
        <begin position="45"/>
        <end position="67"/>
    </location>
</feature>
<dbReference type="GO" id="GO:0003824">
    <property type="term" value="F:catalytic activity"/>
    <property type="evidence" value="ECO:0007669"/>
    <property type="project" value="UniProtKB-ARBA"/>
</dbReference>
<name>A0A917Z2N9_9ACTN</name>
<dbReference type="Pfam" id="PF06197">
    <property type="entry name" value="DUF998"/>
    <property type="match status" value="1"/>
</dbReference>
<evidence type="ECO:0000259" key="2">
    <source>
        <dbReference type="Pfam" id="PF12697"/>
    </source>
</evidence>
<dbReference type="PANTHER" id="PTHR43798">
    <property type="entry name" value="MONOACYLGLYCEROL LIPASE"/>
    <property type="match status" value="1"/>
</dbReference>
<evidence type="ECO:0000313" key="4">
    <source>
        <dbReference type="Proteomes" id="UP000646523"/>
    </source>
</evidence>
<accession>A0A917Z2N9</accession>
<feature type="domain" description="AB hydrolase-1" evidence="2">
    <location>
        <begin position="230"/>
        <end position="452"/>
    </location>
</feature>
<dbReference type="AlphaFoldDB" id="A0A917Z2N9"/>
<dbReference type="Pfam" id="PF12697">
    <property type="entry name" value="Abhydrolase_6"/>
    <property type="match status" value="1"/>
</dbReference>
<dbReference type="EMBL" id="BMNH01000013">
    <property type="protein sequence ID" value="GGO73183.1"/>
    <property type="molecule type" value="Genomic_DNA"/>
</dbReference>
<keyword evidence="1" id="KW-1133">Transmembrane helix</keyword>
<evidence type="ECO:0000256" key="1">
    <source>
        <dbReference type="SAM" id="Phobius"/>
    </source>
</evidence>
<gene>
    <name evidence="3" type="ORF">GCM10012289_42980</name>
</gene>
<reference evidence="3" key="2">
    <citation type="submission" date="2020-09" db="EMBL/GenBank/DDBJ databases">
        <authorList>
            <person name="Sun Q."/>
            <person name="Zhou Y."/>
        </authorList>
    </citation>
    <scope>NUCLEOTIDE SEQUENCE</scope>
    <source>
        <strain evidence="3">CGMCC 4.7368</strain>
    </source>
</reference>
<feature type="transmembrane region" description="Helical" evidence="1">
    <location>
        <begin position="144"/>
        <end position="168"/>
    </location>
</feature>
<comment type="caution">
    <text evidence="3">The sequence shown here is derived from an EMBL/GenBank/DDBJ whole genome shotgun (WGS) entry which is preliminary data.</text>
</comment>
<dbReference type="PANTHER" id="PTHR43798:SF33">
    <property type="entry name" value="HYDROLASE, PUTATIVE (AFU_ORTHOLOGUE AFUA_2G14860)-RELATED"/>
    <property type="match status" value="1"/>
</dbReference>
<dbReference type="InterPro" id="IPR050266">
    <property type="entry name" value="AB_hydrolase_sf"/>
</dbReference>
<sequence length="453" mass="47445">MGFAASAFIVAAVLSSAWVTGQFTSPEVDRIAGHISELAARDQPWTRLFRSADALTGVACLAGVALVPRARREWPGWLAFAVLGGLLIMSGVFPLDCAVLSDPACEHSALSWSHHIHAVVGVLASVAVLAVMALFGLSWRTWPAWLLTGLSLGVTGLAIIATATGYLTGLAQRAQVALLAVWLVYVALRLLTADPPSSADGPAATDRGARPHVIEQGNGPAVLVSAGLAGAWFHWDRVAAELARSHRVIRFDRPGLGLSPASPTPLTLYGEAARLAALAPAHPHQVTVVAHSVAAWHAEAFARLHPMRVSKLVLVAPRPAGDGRCGTVLGQAFGRWLPVLGRTWGAAAVARLLGPAVHRLRTGLDDRDRVHGGGPVLAAVVGEWLACRGMAADLRAVRADHPMPDVPVTVISVGPKDPYGERLAGELDAKLVRLPGSGRHVELDDPGAIVDAV</sequence>
<dbReference type="SUPFAM" id="SSF53474">
    <property type="entry name" value="alpha/beta-Hydrolases"/>
    <property type="match status" value="1"/>
</dbReference>
<proteinExistence type="predicted"/>